<protein>
    <submittedName>
        <fullName evidence="2">Uncharacterized protein</fullName>
    </submittedName>
</protein>
<sequence>MASASRIKSTPAAWAELQRDIQYTKPTAAGAHIPPPSPLFFLVVQLRRDRIPRLEFGPPYRTAQITGRRIGPVTAPLNSLGNPAIRLEPPTPCEFIYSLTAVLGSPTPVFLDTHSTYPAFYCAMGSLCSKEVDNSPSNRPVRTLGSSAPRTAPVPPKKGQKIGGPARTLGGSTSEGTAATNAALAAERRASATAQKPKGALGKALNEQRKMTHVDTLKQVSEEERRRRETEAQSEIRNYN</sequence>
<feature type="region of interest" description="Disordered" evidence="1">
    <location>
        <begin position="132"/>
        <end position="240"/>
    </location>
</feature>
<evidence type="ECO:0000313" key="3">
    <source>
        <dbReference type="Proteomes" id="UP001201980"/>
    </source>
</evidence>
<comment type="caution">
    <text evidence="2">The sequence shown here is derived from an EMBL/GenBank/DDBJ whole genome shotgun (WGS) entry which is preliminary data.</text>
</comment>
<keyword evidence="3" id="KW-1185">Reference proteome</keyword>
<reference evidence="2" key="1">
    <citation type="submission" date="2022-07" db="EMBL/GenBank/DDBJ databases">
        <title>Draft genome sequence of Zalerion maritima ATCC 34329, a (micro)plastics degrading marine fungus.</title>
        <authorList>
            <person name="Paco A."/>
            <person name="Goncalves M.F.M."/>
            <person name="Rocha-Santos T.A.P."/>
            <person name="Alves A."/>
        </authorList>
    </citation>
    <scope>NUCLEOTIDE SEQUENCE</scope>
    <source>
        <strain evidence="2">ATCC 34329</strain>
    </source>
</reference>
<dbReference type="AlphaFoldDB" id="A0AAD5RYM1"/>
<feature type="compositionally biased region" description="Polar residues" evidence="1">
    <location>
        <begin position="134"/>
        <end position="149"/>
    </location>
</feature>
<feature type="compositionally biased region" description="Basic and acidic residues" evidence="1">
    <location>
        <begin position="206"/>
        <end position="231"/>
    </location>
</feature>
<gene>
    <name evidence="2" type="ORF">MKZ38_008585</name>
</gene>
<dbReference type="Proteomes" id="UP001201980">
    <property type="component" value="Unassembled WGS sequence"/>
</dbReference>
<evidence type="ECO:0000256" key="1">
    <source>
        <dbReference type="SAM" id="MobiDB-lite"/>
    </source>
</evidence>
<accession>A0AAD5RYM1</accession>
<organism evidence="2 3">
    <name type="scientific">Zalerion maritima</name>
    <dbReference type="NCBI Taxonomy" id="339359"/>
    <lineage>
        <taxon>Eukaryota</taxon>
        <taxon>Fungi</taxon>
        <taxon>Dikarya</taxon>
        <taxon>Ascomycota</taxon>
        <taxon>Pezizomycotina</taxon>
        <taxon>Sordariomycetes</taxon>
        <taxon>Lulworthiomycetidae</taxon>
        <taxon>Lulworthiales</taxon>
        <taxon>Lulworthiaceae</taxon>
        <taxon>Zalerion</taxon>
    </lineage>
</organism>
<proteinExistence type="predicted"/>
<evidence type="ECO:0000313" key="2">
    <source>
        <dbReference type="EMBL" id="KAJ2907017.1"/>
    </source>
</evidence>
<dbReference type="EMBL" id="JAKWBI020000005">
    <property type="protein sequence ID" value="KAJ2907017.1"/>
    <property type="molecule type" value="Genomic_DNA"/>
</dbReference>
<name>A0AAD5RYM1_9PEZI</name>